<accession>A0A1W0X037</accession>
<organism evidence="2 3">
    <name type="scientific">Hypsibius exemplaris</name>
    <name type="common">Freshwater tardigrade</name>
    <dbReference type="NCBI Taxonomy" id="2072580"/>
    <lineage>
        <taxon>Eukaryota</taxon>
        <taxon>Metazoa</taxon>
        <taxon>Ecdysozoa</taxon>
        <taxon>Tardigrada</taxon>
        <taxon>Eutardigrada</taxon>
        <taxon>Parachela</taxon>
        <taxon>Hypsibioidea</taxon>
        <taxon>Hypsibiidae</taxon>
        <taxon>Hypsibius</taxon>
    </lineage>
</organism>
<dbReference type="Proteomes" id="UP000192578">
    <property type="component" value="Unassembled WGS sequence"/>
</dbReference>
<feature type="coiled-coil region" evidence="1">
    <location>
        <begin position="79"/>
        <end position="106"/>
    </location>
</feature>
<proteinExistence type="predicted"/>
<dbReference type="AlphaFoldDB" id="A0A1W0X037"/>
<keyword evidence="3" id="KW-1185">Reference proteome</keyword>
<keyword evidence="1" id="KW-0175">Coiled coil</keyword>
<comment type="caution">
    <text evidence="2">The sequence shown here is derived from an EMBL/GenBank/DDBJ whole genome shotgun (WGS) entry which is preliminary data.</text>
</comment>
<evidence type="ECO:0000256" key="1">
    <source>
        <dbReference type="SAM" id="Coils"/>
    </source>
</evidence>
<evidence type="ECO:0000313" key="3">
    <source>
        <dbReference type="Proteomes" id="UP000192578"/>
    </source>
</evidence>
<evidence type="ECO:0000313" key="2">
    <source>
        <dbReference type="EMBL" id="OQV20819.1"/>
    </source>
</evidence>
<sequence>MRGGRCSEYLHEAMNVQTLENVSECKLRCCMEPFMAACDGVVLVFGARGGRSISCQLLQVYDPMLKSCEDALSAENVRLMQLINRTEEFNQEITNYNQRMERKKASFSWNAVGDQAEHVTAF</sequence>
<gene>
    <name evidence="2" type="ORF">BV898_05165</name>
</gene>
<dbReference type="EMBL" id="MTYJ01000027">
    <property type="protein sequence ID" value="OQV20819.1"/>
    <property type="molecule type" value="Genomic_DNA"/>
</dbReference>
<name>A0A1W0X037_HYPEX</name>
<reference evidence="3" key="1">
    <citation type="submission" date="2017-01" db="EMBL/GenBank/DDBJ databases">
        <title>Comparative genomics of anhydrobiosis in the tardigrade Hypsibius dujardini.</title>
        <authorList>
            <person name="Yoshida Y."/>
            <person name="Koutsovoulos G."/>
            <person name="Laetsch D."/>
            <person name="Stevens L."/>
            <person name="Kumar S."/>
            <person name="Horikawa D."/>
            <person name="Ishino K."/>
            <person name="Komine S."/>
            <person name="Tomita M."/>
            <person name="Blaxter M."/>
            <person name="Arakawa K."/>
        </authorList>
    </citation>
    <scope>NUCLEOTIDE SEQUENCE [LARGE SCALE GENOMIC DNA]</scope>
    <source>
        <strain evidence="3">Z151</strain>
    </source>
</reference>
<protein>
    <submittedName>
        <fullName evidence="2">Uncharacterized protein</fullName>
    </submittedName>
</protein>